<comment type="subcellular location">
    <subcellularLocation>
        <location evidence="2">Cytoplasm</location>
    </subcellularLocation>
    <subcellularLocation>
        <location evidence="1">Nucleus</location>
    </subcellularLocation>
</comment>
<sequence length="441" mass="50168">MSIEPSQLASLLSILSEEYTASQNFEGLSNSFHQFFSKPDFFKIGCALVALLQNKDLIVHPSQRIACIFFLYDMYRTDPIAVNPFATVFISLINSSKEERSIRELNWNMPKLSPQEKYFVCQLINSPSKELFKKTTSQILQLEAGNLNIGDFSGLQVSIAEKLSELPHMSKIGIPSILSDMETYICGHDENPQKNDLDEQNEIIEAMLVGQDAPFRKCVKPEFIRLAPPLHIDQDELIWLEENCHSPDFIWDNTILNSTNNSLNISEIRKLMTKACKTQLSISENKKLESNLRQDSSLILHLDMSPSKFSSLVEYNPSIAVMSLLSFEGKESNGISAYLDELFKIKMSVHSLEVVNNLANKVILPDEFIHLYISNCISKCESMNDEKQLQHRLVRLLCAFIQNLIKSKIIDAADLQVELKPFCIEFSAIREANQLYRTLLS</sequence>
<keyword evidence="11" id="KW-1185">Reference proteome</keyword>
<keyword evidence="5" id="KW-0963">Cytoplasm</keyword>
<keyword evidence="7" id="KW-0943">RNA-mediated gene silencing</keyword>
<keyword evidence="6" id="KW-0805">Transcription regulation</keyword>
<evidence type="ECO:0000256" key="6">
    <source>
        <dbReference type="ARBA" id="ARBA00023015"/>
    </source>
</evidence>
<dbReference type="GO" id="GO:0031047">
    <property type="term" value="P:regulatory ncRNA-mediated gene silencing"/>
    <property type="evidence" value="ECO:0007669"/>
    <property type="project" value="UniProtKB-KW"/>
</dbReference>
<dbReference type="PANTHER" id="PTHR15975:SF0">
    <property type="entry name" value="CCR4-NOT TRANSCRIPTION COMPLEX SUBUNIT 11"/>
    <property type="match status" value="1"/>
</dbReference>
<dbReference type="Pfam" id="PF10155">
    <property type="entry name" value="CNOT11"/>
    <property type="match status" value="1"/>
</dbReference>
<gene>
    <name evidence="10" type="ORF">BpHYR1_038338</name>
</gene>
<evidence type="ECO:0000313" key="11">
    <source>
        <dbReference type="Proteomes" id="UP000276133"/>
    </source>
</evidence>
<comment type="similarity">
    <text evidence="3">Belongs to the CNOT11 family.</text>
</comment>
<dbReference type="STRING" id="10195.A0A3M7RDD6"/>
<organism evidence="10 11">
    <name type="scientific">Brachionus plicatilis</name>
    <name type="common">Marine rotifer</name>
    <name type="synonym">Brachionus muelleri</name>
    <dbReference type="NCBI Taxonomy" id="10195"/>
    <lineage>
        <taxon>Eukaryota</taxon>
        <taxon>Metazoa</taxon>
        <taxon>Spiralia</taxon>
        <taxon>Gnathifera</taxon>
        <taxon>Rotifera</taxon>
        <taxon>Eurotatoria</taxon>
        <taxon>Monogononta</taxon>
        <taxon>Pseudotrocha</taxon>
        <taxon>Ploima</taxon>
        <taxon>Brachionidae</taxon>
        <taxon>Brachionus</taxon>
    </lineage>
</organism>
<reference evidence="10 11" key="1">
    <citation type="journal article" date="2018" name="Sci. Rep.">
        <title>Genomic signatures of local adaptation to the degree of environmental predictability in rotifers.</title>
        <authorList>
            <person name="Franch-Gras L."/>
            <person name="Hahn C."/>
            <person name="Garcia-Roger E.M."/>
            <person name="Carmona M.J."/>
            <person name="Serra M."/>
            <person name="Gomez A."/>
        </authorList>
    </citation>
    <scope>NUCLEOTIDE SEQUENCE [LARGE SCALE GENOMIC DNA]</scope>
    <source>
        <strain evidence="10">HYR1</strain>
    </source>
</reference>
<dbReference type="Proteomes" id="UP000276133">
    <property type="component" value="Unassembled WGS sequence"/>
</dbReference>
<dbReference type="AlphaFoldDB" id="A0A3M7RDD6"/>
<evidence type="ECO:0000256" key="1">
    <source>
        <dbReference type="ARBA" id="ARBA00004123"/>
    </source>
</evidence>
<dbReference type="PANTHER" id="PTHR15975">
    <property type="entry name" value="CCR4-NOT TRANSCRIPTION COMPLEX SUBUNIT 11"/>
    <property type="match status" value="1"/>
</dbReference>
<comment type="caution">
    <text evidence="10">The sequence shown here is derived from an EMBL/GenBank/DDBJ whole genome shotgun (WGS) entry which is preliminary data.</text>
</comment>
<evidence type="ECO:0000256" key="9">
    <source>
        <dbReference type="ARBA" id="ARBA00023242"/>
    </source>
</evidence>
<dbReference type="GO" id="GO:0030014">
    <property type="term" value="C:CCR4-NOT complex"/>
    <property type="evidence" value="ECO:0007669"/>
    <property type="project" value="InterPro"/>
</dbReference>
<accession>A0A3M7RDD6</accession>
<proteinExistence type="inferred from homology"/>
<evidence type="ECO:0000256" key="3">
    <source>
        <dbReference type="ARBA" id="ARBA00008030"/>
    </source>
</evidence>
<dbReference type="OrthoDB" id="10265389at2759"/>
<dbReference type="GO" id="GO:0005634">
    <property type="term" value="C:nucleus"/>
    <property type="evidence" value="ECO:0007669"/>
    <property type="project" value="UniProtKB-SubCell"/>
</dbReference>
<evidence type="ECO:0000256" key="2">
    <source>
        <dbReference type="ARBA" id="ARBA00004496"/>
    </source>
</evidence>
<dbReference type="InterPro" id="IPR019312">
    <property type="entry name" value="CNOT11"/>
</dbReference>
<name>A0A3M7RDD6_BRAPC</name>
<keyword evidence="8" id="KW-0804">Transcription</keyword>
<dbReference type="EMBL" id="REGN01003634">
    <property type="protein sequence ID" value="RNA21622.1"/>
    <property type="molecule type" value="Genomic_DNA"/>
</dbReference>
<evidence type="ECO:0000256" key="8">
    <source>
        <dbReference type="ARBA" id="ARBA00023163"/>
    </source>
</evidence>
<dbReference type="GO" id="GO:0005737">
    <property type="term" value="C:cytoplasm"/>
    <property type="evidence" value="ECO:0007669"/>
    <property type="project" value="UniProtKB-SubCell"/>
</dbReference>
<evidence type="ECO:0000313" key="10">
    <source>
        <dbReference type="EMBL" id="RNA21622.1"/>
    </source>
</evidence>
<evidence type="ECO:0000256" key="7">
    <source>
        <dbReference type="ARBA" id="ARBA00023158"/>
    </source>
</evidence>
<protein>
    <recommendedName>
        <fullName evidence="4">CCR4-NOT transcription complex subunit 11</fullName>
    </recommendedName>
</protein>
<keyword evidence="9" id="KW-0539">Nucleus</keyword>
<evidence type="ECO:0000256" key="4">
    <source>
        <dbReference type="ARBA" id="ARBA00014872"/>
    </source>
</evidence>
<evidence type="ECO:0000256" key="5">
    <source>
        <dbReference type="ARBA" id="ARBA00022490"/>
    </source>
</evidence>